<protein>
    <recommendedName>
        <fullName evidence="4">Reverse transcriptase</fullName>
    </recommendedName>
</protein>
<feature type="non-terminal residue" evidence="2">
    <location>
        <position position="56"/>
    </location>
</feature>
<feature type="signal peptide" evidence="1">
    <location>
        <begin position="1"/>
        <end position="15"/>
    </location>
</feature>
<evidence type="ECO:0000256" key="1">
    <source>
        <dbReference type="SAM" id="SignalP"/>
    </source>
</evidence>
<gene>
    <name evidence="2" type="ORF">CROQUDRAFT_666725</name>
</gene>
<name>A0A9P6N5X7_9BASI</name>
<accession>A0A9P6N5X7</accession>
<reference evidence="2" key="1">
    <citation type="submission" date="2013-11" db="EMBL/GenBank/DDBJ databases">
        <title>Genome sequence of the fusiform rust pathogen reveals effectors for host alternation and coevolution with pine.</title>
        <authorList>
            <consortium name="DOE Joint Genome Institute"/>
            <person name="Smith K."/>
            <person name="Pendleton A."/>
            <person name="Kubisiak T."/>
            <person name="Anderson C."/>
            <person name="Salamov A."/>
            <person name="Aerts A."/>
            <person name="Riley R."/>
            <person name="Clum A."/>
            <person name="Lindquist E."/>
            <person name="Ence D."/>
            <person name="Campbell M."/>
            <person name="Kronenberg Z."/>
            <person name="Feau N."/>
            <person name="Dhillon B."/>
            <person name="Hamelin R."/>
            <person name="Burleigh J."/>
            <person name="Smith J."/>
            <person name="Yandell M."/>
            <person name="Nelson C."/>
            <person name="Grigoriev I."/>
            <person name="Davis J."/>
        </authorList>
    </citation>
    <scope>NUCLEOTIDE SEQUENCE</scope>
    <source>
        <strain evidence="2">G11</strain>
    </source>
</reference>
<feature type="chain" id="PRO_5040138028" description="Reverse transcriptase" evidence="1">
    <location>
        <begin position="16"/>
        <end position="56"/>
    </location>
</feature>
<evidence type="ECO:0000313" key="2">
    <source>
        <dbReference type="EMBL" id="KAG0139287.1"/>
    </source>
</evidence>
<dbReference type="EMBL" id="MU167648">
    <property type="protein sequence ID" value="KAG0139287.1"/>
    <property type="molecule type" value="Genomic_DNA"/>
</dbReference>
<organism evidence="2 3">
    <name type="scientific">Cronartium quercuum f. sp. fusiforme G11</name>
    <dbReference type="NCBI Taxonomy" id="708437"/>
    <lineage>
        <taxon>Eukaryota</taxon>
        <taxon>Fungi</taxon>
        <taxon>Dikarya</taxon>
        <taxon>Basidiomycota</taxon>
        <taxon>Pucciniomycotina</taxon>
        <taxon>Pucciniomycetes</taxon>
        <taxon>Pucciniales</taxon>
        <taxon>Coleosporiaceae</taxon>
        <taxon>Cronartium</taxon>
    </lineage>
</organism>
<evidence type="ECO:0000313" key="3">
    <source>
        <dbReference type="Proteomes" id="UP000886653"/>
    </source>
</evidence>
<proteinExistence type="predicted"/>
<evidence type="ECO:0008006" key="4">
    <source>
        <dbReference type="Google" id="ProtNLM"/>
    </source>
</evidence>
<dbReference type="Proteomes" id="UP000886653">
    <property type="component" value="Unassembled WGS sequence"/>
</dbReference>
<keyword evidence="1" id="KW-0732">Signal</keyword>
<dbReference type="AlphaFoldDB" id="A0A9P6N5X7"/>
<comment type="caution">
    <text evidence="2">The sequence shown here is derived from an EMBL/GenBank/DDBJ whole genome shotgun (WGS) entry which is preliminary data.</text>
</comment>
<keyword evidence="3" id="KW-1185">Reference proteome</keyword>
<sequence length="56" mass="6273">MTTFLMTLKMTLVKATKLALEWNATCVDFNALLEHFALNCNCKVEGFSPIMFNGAE</sequence>